<dbReference type="PROSITE" id="PS50003">
    <property type="entry name" value="PH_DOMAIN"/>
    <property type="match status" value="1"/>
</dbReference>
<dbReference type="PANTHER" id="PTHR23176:SF129">
    <property type="entry name" value="RHO GTPASE ACTIVATING PROTEIN AT 16F, ISOFORM E-RELATED"/>
    <property type="match status" value="1"/>
</dbReference>
<evidence type="ECO:0000259" key="3">
    <source>
        <dbReference type="PROSITE" id="PS50003"/>
    </source>
</evidence>
<feature type="compositionally biased region" description="Basic residues" evidence="2">
    <location>
        <begin position="446"/>
        <end position="455"/>
    </location>
</feature>
<feature type="compositionally biased region" description="Polar residues" evidence="2">
    <location>
        <begin position="747"/>
        <end position="758"/>
    </location>
</feature>
<dbReference type="PANTHER" id="PTHR23176">
    <property type="entry name" value="RHO/RAC/CDC GTPASE-ACTIVATING PROTEIN"/>
    <property type="match status" value="1"/>
</dbReference>
<evidence type="ECO:0000259" key="4">
    <source>
        <dbReference type="PROSITE" id="PS50238"/>
    </source>
</evidence>
<dbReference type="Gene3D" id="1.10.555.10">
    <property type="entry name" value="Rho GTPase activation protein"/>
    <property type="match status" value="1"/>
</dbReference>
<dbReference type="Pfam" id="PF00169">
    <property type="entry name" value="PH"/>
    <property type="match status" value="1"/>
</dbReference>
<feature type="region of interest" description="Disordered" evidence="2">
    <location>
        <begin position="524"/>
        <end position="565"/>
    </location>
</feature>
<dbReference type="PROSITE" id="PS50238">
    <property type="entry name" value="RHOGAP"/>
    <property type="match status" value="1"/>
</dbReference>
<name>A0ABM3MKD1_GALME</name>
<dbReference type="SUPFAM" id="SSF50729">
    <property type="entry name" value="PH domain-like"/>
    <property type="match status" value="1"/>
</dbReference>
<feature type="compositionally biased region" description="Basic and acidic residues" evidence="2">
    <location>
        <begin position="480"/>
        <end position="490"/>
    </location>
</feature>
<feature type="domain" description="PH" evidence="3">
    <location>
        <begin position="582"/>
        <end position="703"/>
    </location>
</feature>
<dbReference type="RefSeq" id="XP_052751818.1">
    <property type="nucleotide sequence ID" value="XM_052895858.1"/>
</dbReference>
<keyword evidence="5" id="KW-1185">Reference proteome</keyword>
<dbReference type="SMART" id="SM00324">
    <property type="entry name" value="RhoGAP"/>
    <property type="match status" value="1"/>
</dbReference>
<proteinExistence type="predicted"/>
<sequence length="998" mass="114223">MRQLKIHRDSVMTNGTMDKDKPVIRRPDVLKKFSTESLHIIERGLLGDLPEKLKPQQFIPRASAYLEPNENSNPKHSALQKYEKQSFFISCISQNKDSAIDTASADGDRLSPLKKTVSFREKLSRMNLFSKDKEKLKSKPTVETILEEDKVIQNPAQEVDMDRESKLRKRFWFFRNKDVAESKEKYQSSRPAYVRSKSFESIPRFPLEDYDKEPQQMLPRISHSFVYGSTDMLGKGSDVCFDDDDGVFLKSVKESSSLQSSYTNSSVSTETSGSSGLNFNILKTESVANVLKEFDRTVEMFSENYLSDSEPYTKWNKEWALQEKRKSLSHNEIPSPKIVQIRKVNDISEDFKKELMCRLNCRSDSGIACRAARRGSVTDWFVLEDKAGKAVIGSPSDRYRRAQKKPVNRVRRISSTKYWITPEECAVYSRDARPPLVIPRITQYRPPRRDHRPHGGHPYTEESLQDPVKSRQYDWSPSSERSRADIDRSFSKASSDSPPFGRINKRLGNSTETLLFHNNVRRPNQLHLPASSSGDSLDVEIREREPSHSRSRKSKSMMATKNRMRSPVPAPRLMLHQTPELPVVFEGPVKRTKFSENGKKSRKNWADCYVVLTHTGLVFYKDRKTYIAATTPPKPGTPPSPTAPRAELVLPLRHASVDYCMQMHTRRYTKSLLITVGRDQYLIQDESEANAATWLYHIKQIIYKMGPPAPDDFSLQIANKNSSTDLESLGRTPPPSRHNNRNKTKVGGSSNEDLSDSTEISIQKTQVKSRLKKFFAKRPAMEVLVKKGIYKDEPVFGRKLEEVCPEKSPRVPNFVVTCIKEIESNEENMCTDGLYRASGNLSQVQKIRLEIDQNNISVIENNTDIHVLTGSLKLFFRELKEPLIPCSFFDRVLAACSIKPKEAKVKEFRDIVQALPQCNRDTLKFLLEHLLRVTQYSERNRMHTANLAIVFGPTLLWAPAEQAHNIAIDCIQQNNVVEFLLNELKDIFSEDTKGKKKV</sequence>
<dbReference type="SUPFAM" id="SSF48350">
    <property type="entry name" value="GTPase activation domain, GAP"/>
    <property type="match status" value="1"/>
</dbReference>
<dbReference type="Proteomes" id="UP001652740">
    <property type="component" value="Unplaced"/>
</dbReference>
<protein>
    <submittedName>
        <fullName evidence="6">Uncharacterized protein LOC113515212 isoform X1</fullName>
    </submittedName>
</protein>
<dbReference type="InterPro" id="IPR011993">
    <property type="entry name" value="PH-like_dom_sf"/>
</dbReference>
<feature type="compositionally biased region" description="Basic and acidic residues" evidence="2">
    <location>
        <begin position="539"/>
        <end position="548"/>
    </location>
</feature>
<gene>
    <name evidence="6" type="primary">LOC113515212</name>
</gene>
<feature type="compositionally biased region" description="Basic and acidic residues" evidence="2">
    <location>
        <begin position="1"/>
        <end position="10"/>
    </location>
</feature>
<dbReference type="InterPro" id="IPR008936">
    <property type="entry name" value="Rho_GTPase_activation_prot"/>
</dbReference>
<evidence type="ECO:0000256" key="2">
    <source>
        <dbReference type="SAM" id="MobiDB-lite"/>
    </source>
</evidence>
<dbReference type="InterPro" id="IPR050729">
    <property type="entry name" value="Rho-GAP"/>
</dbReference>
<dbReference type="InterPro" id="IPR001849">
    <property type="entry name" value="PH_domain"/>
</dbReference>
<dbReference type="SMART" id="SM00233">
    <property type="entry name" value="PH"/>
    <property type="match status" value="1"/>
</dbReference>
<reference evidence="6" key="1">
    <citation type="submission" date="2025-08" db="UniProtKB">
        <authorList>
            <consortium name="RefSeq"/>
        </authorList>
    </citation>
    <scope>IDENTIFICATION</scope>
    <source>
        <tissue evidence="6">Whole larvae</tissue>
    </source>
</reference>
<dbReference type="Pfam" id="PF00620">
    <property type="entry name" value="RhoGAP"/>
    <property type="match status" value="1"/>
</dbReference>
<accession>A0ABM3MKD1</accession>
<dbReference type="InterPro" id="IPR000198">
    <property type="entry name" value="RhoGAP_dom"/>
</dbReference>
<feature type="region of interest" description="Disordered" evidence="2">
    <location>
        <begin position="1"/>
        <end position="20"/>
    </location>
</feature>
<feature type="region of interest" description="Disordered" evidence="2">
    <location>
        <begin position="438"/>
        <end position="506"/>
    </location>
</feature>
<organism evidence="5 6">
    <name type="scientific">Galleria mellonella</name>
    <name type="common">Greater wax moth</name>
    <dbReference type="NCBI Taxonomy" id="7137"/>
    <lineage>
        <taxon>Eukaryota</taxon>
        <taxon>Metazoa</taxon>
        <taxon>Ecdysozoa</taxon>
        <taxon>Arthropoda</taxon>
        <taxon>Hexapoda</taxon>
        <taxon>Insecta</taxon>
        <taxon>Pterygota</taxon>
        <taxon>Neoptera</taxon>
        <taxon>Endopterygota</taxon>
        <taxon>Lepidoptera</taxon>
        <taxon>Glossata</taxon>
        <taxon>Ditrysia</taxon>
        <taxon>Pyraloidea</taxon>
        <taxon>Pyralidae</taxon>
        <taxon>Galleriinae</taxon>
        <taxon>Galleria</taxon>
    </lineage>
</organism>
<evidence type="ECO:0000256" key="1">
    <source>
        <dbReference type="ARBA" id="ARBA00022468"/>
    </source>
</evidence>
<keyword evidence="1" id="KW-0343">GTPase activation</keyword>
<feature type="region of interest" description="Disordered" evidence="2">
    <location>
        <begin position="723"/>
        <end position="758"/>
    </location>
</feature>
<evidence type="ECO:0000313" key="6">
    <source>
        <dbReference type="RefSeq" id="XP_052751818.1"/>
    </source>
</evidence>
<evidence type="ECO:0000313" key="5">
    <source>
        <dbReference type="Proteomes" id="UP001652740"/>
    </source>
</evidence>
<dbReference type="Gene3D" id="2.30.29.30">
    <property type="entry name" value="Pleckstrin-homology domain (PH domain)/Phosphotyrosine-binding domain (PTB)"/>
    <property type="match status" value="1"/>
</dbReference>
<dbReference type="GeneID" id="113515212"/>
<feature type="domain" description="Rho-GAP" evidence="4">
    <location>
        <begin position="798"/>
        <end position="988"/>
    </location>
</feature>